<sequence>MAMEVTQILLNAQSVDGALRKQAEENLKQCQEQNLPSFLYSLAGELANDEKPAESRKLAGLILKNALDAKEQHRKIELVQRWLSLDPTLKLKLLELDFDFSASISFASFFGF</sequence>
<organism evidence="2 3">
    <name type="scientific">Stylosanthes scabra</name>
    <dbReference type="NCBI Taxonomy" id="79078"/>
    <lineage>
        <taxon>Eukaryota</taxon>
        <taxon>Viridiplantae</taxon>
        <taxon>Streptophyta</taxon>
        <taxon>Embryophyta</taxon>
        <taxon>Tracheophyta</taxon>
        <taxon>Spermatophyta</taxon>
        <taxon>Magnoliopsida</taxon>
        <taxon>eudicotyledons</taxon>
        <taxon>Gunneridae</taxon>
        <taxon>Pentapetalae</taxon>
        <taxon>rosids</taxon>
        <taxon>fabids</taxon>
        <taxon>Fabales</taxon>
        <taxon>Fabaceae</taxon>
        <taxon>Papilionoideae</taxon>
        <taxon>50 kb inversion clade</taxon>
        <taxon>dalbergioids sensu lato</taxon>
        <taxon>Dalbergieae</taxon>
        <taxon>Pterocarpus clade</taxon>
        <taxon>Stylosanthes</taxon>
    </lineage>
</organism>
<keyword evidence="3" id="KW-1185">Reference proteome</keyword>
<protein>
    <submittedName>
        <fullName evidence="2">Importin subunit beta-1</fullName>
    </submittedName>
</protein>
<dbReference type="PROSITE" id="PS50166">
    <property type="entry name" value="IMPORTIN_B_NT"/>
    <property type="match status" value="1"/>
</dbReference>
<accession>A0ABU6RME3</accession>
<evidence type="ECO:0000259" key="1">
    <source>
        <dbReference type="PROSITE" id="PS50166"/>
    </source>
</evidence>
<evidence type="ECO:0000313" key="3">
    <source>
        <dbReference type="Proteomes" id="UP001341840"/>
    </source>
</evidence>
<dbReference type="Proteomes" id="UP001341840">
    <property type="component" value="Unassembled WGS sequence"/>
</dbReference>
<dbReference type="Gene3D" id="1.25.10.10">
    <property type="entry name" value="Leucine-rich Repeat Variant"/>
    <property type="match status" value="1"/>
</dbReference>
<dbReference type="SUPFAM" id="SSF48371">
    <property type="entry name" value="ARM repeat"/>
    <property type="match status" value="1"/>
</dbReference>
<gene>
    <name evidence="2" type="primary">KPNB1</name>
    <name evidence="2" type="ORF">PIB30_067079</name>
</gene>
<dbReference type="InterPro" id="IPR011989">
    <property type="entry name" value="ARM-like"/>
</dbReference>
<proteinExistence type="predicted"/>
<evidence type="ECO:0000313" key="2">
    <source>
        <dbReference type="EMBL" id="MED6125272.1"/>
    </source>
</evidence>
<comment type="caution">
    <text evidence="2">The sequence shown here is derived from an EMBL/GenBank/DDBJ whole genome shotgun (WGS) entry which is preliminary data.</text>
</comment>
<dbReference type="InterPro" id="IPR001494">
    <property type="entry name" value="Importin-beta_N"/>
</dbReference>
<feature type="domain" description="Importin N-terminal" evidence="1">
    <location>
        <begin position="23"/>
        <end position="101"/>
    </location>
</feature>
<dbReference type="EMBL" id="JASCZI010030902">
    <property type="protein sequence ID" value="MED6125272.1"/>
    <property type="molecule type" value="Genomic_DNA"/>
</dbReference>
<dbReference type="InterPro" id="IPR016024">
    <property type="entry name" value="ARM-type_fold"/>
</dbReference>
<reference evidence="2 3" key="1">
    <citation type="journal article" date="2023" name="Plants (Basel)">
        <title>Bridging the Gap: Combining Genomics and Transcriptomics Approaches to Understand Stylosanthes scabra, an Orphan Legume from the Brazilian Caatinga.</title>
        <authorList>
            <person name="Ferreira-Neto J.R.C."/>
            <person name="da Silva M.D."/>
            <person name="Binneck E."/>
            <person name="de Melo N.F."/>
            <person name="da Silva R.H."/>
            <person name="de Melo A.L.T.M."/>
            <person name="Pandolfi V."/>
            <person name="Bustamante F.O."/>
            <person name="Brasileiro-Vidal A.C."/>
            <person name="Benko-Iseppon A.M."/>
        </authorList>
    </citation>
    <scope>NUCLEOTIDE SEQUENCE [LARGE SCALE GENOMIC DNA]</scope>
    <source>
        <tissue evidence="2">Leaves</tissue>
    </source>
</reference>
<name>A0ABU6RME3_9FABA</name>
<dbReference type="Pfam" id="PF03810">
    <property type="entry name" value="IBN_N"/>
    <property type="match status" value="1"/>
</dbReference>